<name>A0A1G2V816_9BACT</name>
<feature type="compositionally biased region" description="Polar residues" evidence="1">
    <location>
        <begin position="147"/>
        <end position="161"/>
    </location>
</feature>
<accession>A0A1G2V816</accession>
<feature type="compositionally biased region" description="Basic and acidic residues" evidence="1">
    <location>
        <begin position="134"/>
        <end position="146"/>
    </location>
</feature>
<proteinExistence type="predicted"/>
<dbReference type="STRING" id="1802782.A2544_01850"/>
<evidence type="ECO:0000313" key="3">
    <source>
        <dbReference type="Proteomes" id="UP000176868"/>
    </source>
</evidence>
<feature type="region of interest" description="Disordered" evidence="1">
    <location>
        <begin position="100"/>
        <end position="183"/>
    </location>
</feature>
<dbReference type="Proteomes" id="UP000176868">
    <property type="component" value="Unassembled WGS sequence"/>
</dbReference>
<gene>
    <name evidence="2" type="ORF">A2544_01850</name>
</gene>
<evidence type="ECO:0000313" key="2">
    <source>
        <dbReference type="EMBL" id="OHB17788.1"/>
    </source>
</evidence>
<sequence>MNETDKLIEEQLKKLPPNLQRAINAVPWKALVQEIGKTNVLDVEQIVSLEQETMFIIYAFESPKDYLANIMREVRISEDTALNIAESVADKIFNPILQKSEEPEKTIKTKTESPAPVSAPEIPPVNLPMVEQNEGVHDVPHVEPTTDNRQSTTSTIKQEPQPQVPLPNYRYPNNKDPYREPLV</sequence>
<protein>
    <submittedName>
        <fullName evidence="2">Uncharacterized protein</fullName>
    </submittedName>
</protein>
<dbReference type="AlphaFoldDB" id="A0A1G2V816"/>
<evidence type="ECO:0000256" key="1">
    <source>
        <dbReference type="SAM" id="MobiDB-lite"/>
    </source>
</evidence>
<comment type="caution">
    <text evidence="2">The sequence shown here is derived from an EMBL/GenBank/DDBJ whole genome shotgun (WGS) entry which is preliminary data.</text>
</comment>
<dbReference type="EMBL" id="MHWZ01000013">
    <property type="protein sequence ID" value="OHB17788.1"/>
    <property type="molecule type" value="Genomic_DNA"/>
</dbReference>
<feature type="compositionally biased region" description="Basic and acidic residues" evidence="1">
    <location>
        <begin position="100"/>
        <end position="111"/>
    </location>
</feature>
<organism evidence="2 3">
    <name type="scientific">Candidatus Zambryskibacteria bacterium RIFOXYD2_FULL_43_10</name>
    <dbReference type="NCBI Taxonomy" id="1802782"/>
    <lineage>
        <taxon>Bacteria</taxon>
        <taxon>Candidatus Zambryskiibacteriota</taxon>
    </lineage>
</organism>
<reference evidence="2 3" key="1">
    <citation type="journal article" date="2016" name="Nat. Commun.">
        <title>Thousands of microbial genomes shed light on interconnected biogeochemical processes in an aquifer system.</title>
        <authorList>
            <person name="Anantharaman K."/>
            <person name="Brown C.T."/>
            <person name="Hug L.A."/>
            <person name="Sharon I."/>
            <person name="Castelle C.J."/>
            <person name="Probst A.J."/>
            <person name="Thomas B.C."/>
            <person name="Singh A."/>
            <person name="Wilkins M.J."/>
            <person name="Karaoz U."/>
            <person name="Brodie E.L."/>
            <person name="Williams K.H."/>
            <person name="Hubbard S.S."/>
            <person name="Banfield J.F."/>
        </authorList>
    </citation>
    <scope>NUCLEOTIDE SEQUENCE [LARGE SCALE GENOMIC DNA]</scope>
</reference>